<sequence length="42" mass="4395">MIIIALLTTIGLLAGASIAKSIMVAIFSYITTSLIVGLIRKC</sequence>
<evidence type="ECO:0000313" key="2">
    <source>
        <dbReference type="Proteomes" id="UP000225077"/>
    </source>
</evidence>
<proteinExistence type="predicted"/>
<dbReference type="Proteomes" id="UP000225077">
    <property type="component" value="Segment"/>
</dbReference>
<dbReference type="EMBL" id="KY084243">
    <property type="protein sequence ID" value="APD19619.1"/>
    <property type="molecule type" value="Genomic_DNA"/>
</dbReference>
<organism evidence="1 2">
    <name type="scientific">Pectobacterium phage PP74</name>
    <dbReference type="NCBI Taxonomy" id="1916101"/>
    <lineage>
        <taxon>Viruses</taxon>
        <taxon>Duplodnaviria</taxon>
        <taxon>Heunggongvirae</taxon>
        <taxon>Uroviricota</taxon>
        <taxon>Caudoviricetes</taxon>
        <taxon>Autographivirales</taxon>
        <taxon>Autotranscriptaviridae</taxon>
        <taxon>Studiervirinae</taxon>
        <taxon>Berlinvirus</taxon>
        <taxon>Berlinvirus PP74</taxon>
    </lineage>
</organism>
<keyword evidence="2" id="KW-1185">Reference proteome</keyword>
<reference evidence="1 2" key="1">
    <citation type="submission" date="2016-11" db="EMBL/GenBank/DDBJ databases">
        <authorList>
            <person name="Jaros S."/>
            <person name="Januszkiewicz K."/>
            <person name="Wedrychowicz H."/>
        </authorList>
    </citation>
    <scope>NUCLEOTIDE SEQUENCE [LARGE SCALE GENOMIC DNA]</scope>
</reference>
<gene>
    <name evidence="1" type="ORF">PP74_03</name>
</gene>
<protein>
    <submittedName>
        <fullName evidence="1">Uncharacterized protein</fullName>
    </submittedName>
</protein>
<evidence type="ECO:0000313" key="1">
    <source>
        <dbReference type="EMBL" id="APD19619.1"/>
    </source>
</evidence>
<accession>A0A1J0MEK9</accession>
<name>A0A1J0MEK9_9CAUD</name>